<feature type="binding site" evidence="17">
    <location>
        <position position="176"/>
    </location>
    <ligand>
        <name>NADP(+)</name>
        <dbReference type="ChEBI" id="CHEBI:58349"/>
    </ligand>
</feature>
<dbReference type="InterPro" id="IPR016193">
    <property type="entry name" value="Cytidine_deaminase-like"/>
</dbReference>
<organism evidence="20 21">
    <name type="scientific">Dehalobacter restrictus</name>
    <dbReference type="NCBI Taxonomy" id="55583"/>
    <lineage>
        <taxon>Bacteria</taxon>
        <taxon>Bacillati</taxon>
        <taxon>Bacillota</taxon>
        <taxon>Clostridia</taxon>
        <taxon>Eubacteriales</taxon>
        <taxon>Desulfitobacteriaceae</taxon>
        <taxon>Dehalobacter</taxon>
    </lineage>
</organism>
<evidence type="ECO:0000256" key="12">
    <source>
        <dbReference type="ARBA" id="ARBA00023268"/>
    </source>
</evidence>
<dbReference type="UniPathway" id="UPA00275">
    <property type="reaction ID" value="UER00401"/>
</dbReference>
<dbReference type="PROSITE" id="PS00903">
    <property type="entry name" value="CYT_DCMP_DEAMINASES_1"/>
    <property type="match status" value="1"/>
</dbReference>
<name>A0A857DJ25_9FIRM</name>
<comment type="catalytic activity">
    <reaction evidence="13 15">
        <text>5-amino-6-(5-phospho-D-ribitylamino)uracil + NADP(+) = 5-amino-6-(5-phospho-D-ribosylamino)uracil + NADPH + H(+)</text>
        <dbReference type="Rhea" id="RHEA:17845"/>
        <dbReference type="ChEBI" id="CHEBI:15378"/>
        <dbReference type="ChEBI" id="CHEBI:57783"/>
        <dbReference type="ChEBI" id="CHEBI:58349"/>
        <dbReference type="ChEBI" id="CHEBI:58421"/>
        <dbReference type="ChEBI" id="CHEBI:58453"/>
        <dbReference type="EC" id="1.1.1.193"/>
    </reaction>
</comment>
<feature type="binding site" evidence="17">
    <location>
        <position position="210"/>
    </location>
    <ligand>
        <name>substrate</name>
    </ligand>
</feature>
<evidence type="ECO:0000256" key="16">
    <source>
        <dbReference type="PIRSR" id="PIRSR006769-1"/>
    </source>
</evidence>
<dbReference type="Gene3D" id="3.40.140.10">
    <property type="entry name" value="Cytidine Deaminase, domain 2"/>
    <property type="match status" value="1"/>
</dbReference>
<dbReference type="InterPro" id="IPR002734">
    <property type="entry name" value="RibDG_C"/>
</dbReference>
<dbReference type="NCBIfam" id="TIGR00227">
    <property type="entry name" value="ribD_Cterm"/>
    <property type="match status" value="1"/>
</dbReference>
<feature type="binding site" evidence="17">
    <location>
        <position position="160"/>
    </location>
    <ligand>
        <name>NADP(+)</name>
        <dbReference type="ChEBI" id="CHEBI:58349"/>
    </ligand>
</feature>
<dbReference type="Pfam" id="PF01872">
    <property type="entry name" value="RibD_C"/>
    <property type="match status" value="1"/>
</dbReference>
<dbReference type="PANTHER" id="PTHR38011:SF7">
    <property type="entry name" value="2,5-DIAMINO-6-RIBOSYLAMINO-4(3H)-PYRIMIDINONE 5'-PHOSPHATE REDUCTASE"/>
    <property type="match status" value="1"/>
</dbReference>
<evidence type="ECO:0000256" key="2">
    <source>
        <dbReference type="ARBA" id="ARBA00004882"/>
    </source>
</evidence>
<keyword evidence="9 15" id="KW-0862">Zinc</keyword>
<comment type="similarity">
    <text evidence="5 15">In the C-terminal section; belongs to the HTP reductase family.</text>
</comment>
<dbReference type="EC" id="1.1.1.193" evidence="15"/>
<keyword evidence="6 15" id="KW-0686">Riboflavin biosynthesis</keyword>
<feature type="binding site" evidence="17">
    <location>
        <position position="206"/>
    </location>
    <ligand>
        <name>substrate</name>
    </ligand>
</feature>
<comment type="catalytic activity">
    <reaction evidence="14 15">
        <text>2,5-diamino-6-hydroxy-4-(5-phosphoribosylamino)-pyrimidine + H2O + H(+) = 5-amino-6-(5-phospho-D-ribosylamino)uracil + NH4(+)</text>
        <dbReference type="Rhea" id="RHEA:21868"/>
        <dbReference type="ChEBI" id="CHEBI:15377"/>
        <dbReference type="ChEBI" id="CHEBI:15378"/>
        <dbReference type="ChEBI" id="CHEBI:28938"/>
        <dbReference type="ChEBI" id="CHEBI:58453"/>
        <dbReference type="ChEBI" id="CHEBI:58614"/>
        <dbReference type="EC" id="3.5.4.26"/>
    </reaction>
</comment>
<feature type="domain" description="CMP/dCMP-type deaminase" evidence="19">
    <location>
        <begin position="7"/>
        <end position="129"/>
    </location>
</feature>
<evidence type="ECO:0000256" key="9">
    <source>
        <dbReference type="ARBA" id="ARBA00022833"/>
    </source>
</evidence>
<feature type="binding site" evidence="18">
    <location>
        <position position="90"/>
    </location>
    <ligand>
        <name>Zn(2+)</name>
        <dbReference type="ChEBI" id="CHEBI:29105"/>
        <note>catalytic</note>
    </ligand>
</feature>
<dbReference type="InterPro" id="IPR002125">
    <property type="entry name" value="CMP_dCMP_dom"/>
</dbReference>
<gene>
    <name evidence="20" type="primary">ribD</name>
    <name evidence="20" type="ORF">GQ588_07420</name>
</gene>
<feature type="binding site" evidence="17">
    <location>
        <position position="174"/>
    </location>
    <ligand>
        <name>substrate</name>
    </ligand>
</feature>
<dbReference type="PIRSF" id="PIRSF006769">
    <property type="entry name" value="RibD"/>
    <property type="match status" value="1"/>
</dbReference>
<evidence type="ECO:0000256" key="3">
    <source>
        <dbReference type="ARBA" id="ARBA00004910"/>
    </source>
</evidence>
<dbReference type="GO" id="GO:0009231">
    <property type="term" value="P:riboflavin biosynthetic process"/>
    <property type="evidence" value="ECO:0007669"/>
    <property type="project" value="UniProtKB-UniPathway"/>
</dbReference>
<protein>
    <recommendedName>
        <fullName evidence="15">Riboflavin biosynthesis protein RibD</fullName>
    </recommendedName>
    <domain>
        <recommendedName>
            <fullName evidence="15">Diaminohydroxyphosphoribosylaminopyrimidine deaminase</fullName>
            <shortName evidence="15">DRAP deaminase</shortName>
            <ecNumber evidence="15">3.5.4.26</ecNumber>
        </recommendedName>
        <alternativeName>
            <fullName evidence="15">Riboflavin-specific deaminase</fullName>
        </alternativeName>
    </domain>
    <domain>
        <recommendedName>
            <fullName evidence="15">5-amino-6-(5-phosphoribosylamino)uracil reductase</fullName>
            <ecNumber evidence="15">1.1.1.193</ecNumber>
        </recommendedName>
        <alternativeName>
            <fullName evidence="15">HTP reductase</fullName>
        </alternativeName>
    </domain>
</protein>
<dbReference type="EC" id="3.5.4.26" evidence="15"/>
<sequence length="381" mass="40940">MPDRFTTEDKNYMERALNLAVLAVGRTSPNPLVGCVIVRDGQIVGEGYHRKAGTPHAEVHALNAAGSSAEGANVYVTLEPCSHYGRTPPCTDALIAAGVKKVIVAMTDPNPLVSGQGVKKLQDAGILVETGLLAEKARKINEPFLKAIITKMPFVLYKAAMTLDGRTAVESGDSKWITSEEARHFVHGLRNTFDVIMVGSQTVLQDNPLLTCRNIENGRDPVRLIVDGSLSVPLNAQVLRNESASRCIIATTKAADENKLLRLRETFAADKVEIWQYDTSRQVPLPDLLRDIAAGGLNSILLEGGGTLAGKMLESRLIDQIMFMLAPKLAGSGFSPLSGLHLASMSEAVTVSQLAVCKLGGNYSFTGTVDYNHTNKMGSDK</sequence>
<evidence type="ECO:0000256" key="18">
    <source>
        <dbReference type="PIRSR" id="PIRSR006769-3"/>
    </source>
</evidence>
<feature type="binding site" evidence="18">
    <location>
        <position position="81"/>
    </location>
    <ligand>
        <name>Zn(2+)</name>
        <dbReference type="ChEBI" id="CHEBI:29105"/>
        <note>catalytic</note>
    </ligand>
</feature>
<evidence type="ECO:0000256" key="5">
    <source>
        <dbReference type="ARBA" id="ARBA00007417"/>
    </source>
</evidence>
<evidence type="ECO:0000256" key="10">
    <source>
        <dbReference type="ARBA" id="ARBA00022857"/>
    </source>
</evidence>
<keyword evidence="7 15" id="KW-0479">Metal-binding</keyword>
<evidence type="ECO:0000256" key="17">
    <source>
        <dbReference type="PIRSR" id="PIRSR006769-2"/>
    </source>
</evidence>
<dbReference type="EMBL" id="CP046996">
    <property type="protein sequence ID" value="QHA00469.1"/>
    <property type="molecule type" value="Genomic_DNA"/>
</dbReference>
<dbReference type="CDD" id="cd01284">
    <property type="entry name" value="Riboflavin_deaminase-reductase"/>
    <property type="match status" value="1"/>
</dbReference>
<evidence type="ECO:0000256" key="6">
    <source>
        <dbReference type="ARBA" id="ARBA00022619"/>
    </source>
</evidence>
<dbReference type="PROSITE" id="PS51747">
    <property type="entry name" value="CYT_DCMP_DEAMINASES_2"/>
    <property type="match status" value="1"/>
</dbReference>
<feature type="binding site" evidence="18">
    <location>
        <position position="56"/>
    </location>
    <ligand>
        <name>Zn(2+)</name>
        <dbReference type="ChEBI" id="CHEBI:29105"/>
        <note>catalytic</note>
    </ligand>
</feature>
<feature type="binding site" evidence="17">
    <location>
        <position position="213"/>
    </location>
    <ligand>
        <name>substrate</name>
    </ligand>
</feature>
<evidence type="ECO:0000256" key="13">
    <source>
        <dbReference type="ARBA" id="ARBA00049861"/>
    </source>
</evidence>
<evidence type="ECO:0000256" key="14">
    <source>
        <dbReference type="ARBA" id="ARBA00049886"/>
    </source>
</evidence>
<dbReference type="NCBIfam" id="TIGR00326">
    <property type="entry name" value="eubact_ribD"/>
    <property type="match status" value="1"/>
</dbReference>
<dbReference type="RefSeq" id="WP_019226903.1">
    <property type="nucleotide sequence ID" value="NZ_CP046996.1"/>
</dbReference>
<dbReference type="SUPFAM" id="SSF53927">
    <property type="entry name" value="Cytidine deaminase-like"/>
    <property type="match status" value="1"/>
</dbReference>
<dbReference type="GO" id="GO:0008835">
    <property type="term" value="F:diaminohydroxyphosphoribosylaminopyrimidine deaminase activity"/>
    <property type="evidence" value="ECO:0007669"/>
    <property type="project" value="UniProtKB-EC"/>
</dbReference>
<dbReference type="InterPro" id="IPR016192">
    <property type="entry name" value="APOBEC/CMP_deaminase_Zn-bd"/>
</dbReference>
<keyword evidence="11 15" id="KW-0560">Oxidoreductase</keyword>
<dbReference type="Proteomes" id="UP000430508">
    <property type="component" value="Chromosome"/>
</dbReference>
<dbReference type="InterPro" id="IPR024072">
    <property type="entry name" value="DHFR-like_dom_sf"/>
</dbReference>
<dbReference type="PANTHER" id="PTHR38011">
    <property type="entry name" value="DIHYDROFOLATE REDUCTASE FAMILY PROTEIN (AFU_ORTHOLOGUE AFUA_8G06820)"/>
    <property type="match status" value="1"/>
</dbReference>
<dbReference type="InterPro" id="IPR004794">
    <property type="entry name" value="Eubact_RibD"/>
</dbReference>
<dbReference type="InterPro" id="IPR011549">
    <property type="entry name" value="RibD_C"/>
</dbReference>
<evidence type="ECO:0000313" key="21">
    <source>
        <dbReference type="Proteomes" id="UP000430508"/>
    </source>
</evidence>
<evidence type="ECO:0000256" key="11">
    <source>
        <dbReference type="ARBA" id="ARBA00023002"/>
    </source>
</evidence>
<dbReference type="FunFam" id="3.40.140.10:FF:000025">
    <property type="entry name" value="Riboflavin biosynthesis protein RibD"/>
    <property type="match status" value="1"/>
</dbReference>
<evidence type="ECO:0000313" key="20">
    <source>
        <dbReference type="EMBL" id="QHA00469.1"/>
    </source>
</evidence>
<dbReference type="Pfam" id="PF00383">
    <property type="entry name" value="dCMP_cyt_deam_1"/>
    <property type="match status" value="1"/>
</dbReference>
<keyword evidence="12" id="KW-0511">Multifunctional enzyme</keyword>
<feature type="binding site" evidence="17">
    <location>
        <position position="303"/>
    </location>
    <ligand>
        <name>substrate</name>
    </ligand>
</feature>
<dbReference type="Gene3D" id="3.40.430.10">
    <property type="entry name" value="Dihydrofolate Reductase, subunit A"/>
    <property type="match status" value="1"/>
</dbReference>
<comment type="pathway">
    <text evidence="2 15">Cofactor biosynthesis; riboflavin biosynthesis; 5-amino-6-(D-ribitylamino)uracil from GTP: step 2/4.</text>
</comment>
<evidence type="ECO:0000256" key="4">
    <source>
        <dbReference type="ARBA" id="ARBA00005259"/>
    </source>
</evidence>
<dbReference type="SUPFAM" id="SSF53597">
    <property type="entry name" value="Dihydrofolate reductase-like"/>
    <property type="match status" value="1"/>
</dbReference>
<proteinExistence type="inferred from homology"/>
<feature type="active site" description="Proton donor" evidence="16">
    <location>
        <position position="58"/>
    </location>
</feature>
<dbReference type="AlphaFoldDB" id="A0A857DJ25"/>
<comment type="pathway">
    <text evidence="3 15">Cofactor biosynthesis; riboflavin biosynthesis; 5-amino-6-(D-ribitylamino)uracil from GTP: step 3/4.</text>
</comment>
<feature type="binding site" evidence="17">
    <location>
        <position position="202"/>
    </location>
    <ligand>
        <name>NADP(+)</name>
        <dbReference type="ChEBI" id="CHEBI:58349"/>
    </ligand>
</feature>
<dbReference type="InterPro" id="IPR050765">
    <property type="entry name" value="Riboflavin_Biosynth_HTPR"/>
</dbReference>
<evidence type="ECO:0000256" key="1">
    <source>
        <dbReference type="ARBA" id="ARBA00002151"/>
    </source>
</evidence>
<evidence type="ECO:0000256" key="15">
    <source>
        <dbReference type="PIRNR" id="PIRNR006769"/>
    </source>
</evidence>
<evidence type="ECO:0000256" key="8">
    <source>
        <dbReference type="ARBA" id="ARBA00022801"/>
    </source>
</evidence>
<keyword evidence="10 15" id="KW-0521">NADP</keyword>
<evidence type="ECO:0000256" key="7">
    <source>
        <dbReference type="ARBA" id="ARBA00022723"/>
    </source>
</evidence>
<feature type="binding site" evidence="17">
    <location>
        <position position="190"/>
    </location>
    <ligand>
        <name>substrate</name>
    </ligand>
</feature>
<keyword evidence="8 15" id="KW-0378">Hydrolase</keyword>
<comment type="cofactor">
    <cofactor evidence="15 18">
        <name>Zn(2+)</name>
        <dbReference type="ChEBI" id="CHEBI:29105"/>
    </cofactor>
    <text evidence="15 18">Binds 1 zinc ion.</text>
</comment>
<comment type="similarity">
    <text evidence="4 15">In the N-terminal section; belongs to the cytidine and deoxycytidylate deaminase family.</text>
</comment>
<dbReference type="GO" id="GO:0008270">
    <property type="term" value="F:zinc ion binding"/>
    <property type="evidence" value="ECO:0007669"/>
    <property type="project" value="InterPro"/>
</dbReference>
<accession>A0A857DJ25</accession>
<dbReference type="GO" id="GO:0008703">
    <property type="term" value="F:5-amino-6-(5-phosphoribosylamino)uracil reductase activity"/>
    <property type="evidence" value="ECO:0007669"/>
    <property type="project" value="UniProtKB-EC"/>
</dbReference>
<comment type="function">
    <text evidence="1 15">Converts 2,5-diamino-6-(ribosylamino)-4(3h)-pyrimidinone 5'-phosphate into 5-amino-6-(ribosylamino)-2,4(1h,3h)-pyrimidinedione 5'-phosphate.</text>
</comment>
<evidence type="ECO:0000259" key="19">
    <source>
        <dbReference type="PROSITE" id="PS51747"/>
    </source>
</evidence>
<reference evidence="20 21" key="1">
    <citation type="submission" date="2019-12" db="EMBL/GenBank/DDBJ databases">
        <title>Sequence classification of anaerobic respiratory reductive dehalogenases: First we see many, then we see few.</title>
        <authorList>
            <person name="Molenda O."/>
            <person name="Puentes Jacome L.A."/>
            <person name="Cao X."/>
            <person name="Nesbo C.L."/>
            <person name="Tang S."/>
            <person name="Morson N."/>
            <person name="Patron J."/>
            <person name="Lomheim L."/>
            <person name="Wishart D.S."/>
            <person name="Edwards E.A."/>
        </authorList>
    </citation>
    <scope>NUCLEOTIDE SEQUENCE [LARGE SCALE GENOMIC DNA]</scope>
    <source>
        <strain evidence="20 21">12DCA</strain>
    </source>
</reference>
<dbReference type="GO" id="GO:0050661">
    <property type="term" value="F:NADP binding"/>
    <property type="evidence" value="ECO:0007669"/>
    <property type="project" value="InterPro"/>
</dbReference>